<comment type="caution">
    <text evidence="2">The sequence shown here is derived from an EMBL/GenBank/DDBJ whole genome shotgun (WGS) entry which is preliminary data.</text>
</comment>
<organism evidence="2 3">
    <name type="scientific">Portunus trituberculatus</name>
    <name type="common">Swimming crab</name>
    <name type="synonym">Neptunus trituberculatus</name>
    <dbReference type="NCBI Taxonomy" id="210409"/>
    <lineage>
        <taxon>Eukaryota</taxon>
        <taxon>Metazoa</taxon>
        <taxon>Ecdysozoa</taxon>
        <taxon>Arthropoda</taxon>
        <taxon>Crustacea</taxon>
        <taxon>Multicrustacea</taxon>
        <taxon>Malacostraca</taxon>
        <taxon>Eumalacostraca</taxon>
        <taxon>Eucarida</taxon>
        <taxon>Decapoda</taxon>
        <taxon>Pleocyemata</taxon>
        <taxon>Brachyura</taxon>
        <taxon>Eubrachyura</taxon>
        <taxon>Portunoidea</taxon>
        <taxon>Portunidae</taxon>
        <taxon>Portuninae</taxon>
        <taxon>Portunus</taxon>
    </lineage>
</organism>
<reference evidence="2 3" key="1">
    <citation type="submission" date="2019-05" db="EMBL/GenBank/DDBJ databases">
        <title>Another draft genome of Portunus trituberculatus and its Hox gene families provides insights of decapod evolution.</title>
        <authorList>
            <person name="Jeong J.-H."/>
            <person name="Song I."/>
            <person name="Kim S."/>
            <person name="Choi T."/>
            <person name="Kim D."/>
            <person name="Ryu S."/>
            <person name="Kim W."/>
        </authorList>
    </citation>
    <scope>NUCLEOTIDE SEQUENCE [LARGE SCALE GENOMIC DNA]</scope>
    <source>
        <tissue evidence="2">Muscle</tissue>
    </source>
</reference>
<feature type="compositionally biased region" description="Pro residues" evidence="1">
    <location>
        <begin position="66"/>
        <end position="75"/>
    </location>
</feature>
<accession>A0A5B7D3K9</accession>
<dbReference type="EMBL" id="VSRR010000344">
    <property type="protein sequence ID" value="MPC14333.1"/>
    <property type="molecule type" value="Genomic_DNA"/>
</dbReference>
<protein>
    <submittedName>
        <fullName evidence="2">Uncharacterized protein</fullName>
    </submittedName>
</protein>
<keyword evidence="3" id="KW-1185">Reference proteome</keyword>
<gene>
    <name evidence="2" type="ORF">E2C01_007097</name>
</gene>
<name>A0A5B7D3K9_PORTR</name>
<evidence type="ECO:0000313" key="2">
    <source>
        <dbReference type="EMBL" id="MPC14333.1"/>
    </source>
</evidence>
<proteinExistence type="predicted"/>
<feature type="region of interest" description="Disordered" evidence="1">
    <location>
        <begin position="56"/>
        <end position="94"/>
    </location>
</feature>
<sequence>MVTDCGVSGEGSDAGCLSSPAELVLHVVMEVKEAEAKCLTQVVDTHVGFQQHESHAVLHKLNLPPRSTPPPPAGEPQPCKEKTHPLPPHSVTEV</sequence>
<dbReference type="AlphaFoldDB" id="A0A5B7D3K9"/>
<evidence type="ECO:0000256" key="1">
    <source>
        <dbReference type="SAM" id="MobiDB-lite"/>
    </source>
</evidence>
<dbReference type="Proteomes" id="UP000324222">
    <property type="component" value="Unassembled WGS sequence"/>
</dbReference>
<evidence type="ECO:0000313" key="3">
    <source>
        <dbReference type="Proteomes" id="UP000324222"/>
    </source>
</evidence>